<dbReference type="AlphaFoldDB" id="C4IFZ7"/>
<dbReference type="HOGENOM" id="CLU_133674_0_0_9"/>
<evidence type="ECO:0000313" key="2">
    <source>
        <dbReference type="Proteomes" id="UP000003081"/>
    </source>
</evidence>
<reference evidence="1 2" key="1">
    <citation type="submission" date="2009-08" db="EMBL/GenBank/DDBJ databases">
        <authorList>
            <person name="Shrivastava S."/>
            <person name="Brinkac L.B."/>
            <person name="Brown J.L."/>
            <person name="Bruce D.B."/>
            <person name="Detter C."/>
            <person name="Green L.D."/>
            <person name="Munk C.A."/>
            <person name="Rogers Y.C."/>
            <person name="Tapia R."/>
            <person name="Sims D.R."/>
            <person name="Smith L.A."/>
            <person name="Smith T.J."/>
            <person name="Sutton G."/>
            <person name="Brettin T."/>
        </authorList>
    </citation>
    <scope>NUCLEOTIDE SEQUENCE [LARGE SCALE GENOMIC DNA]</scope>
    <source>
        <strain evidence="2">E4 str. BoNT E BL5262</strain>
    </source>
</reference>
<keyword evidence="2" id="KW-1185">Reference proteome</keyword>
<dbReference type="STRING" id="1492.ATN24_10475"/>
<sequence length="170" mass="19282">MHVQIGEIKLKKKLMIVILVIFSILYIGDKMTSKYPDNPPKLKVKYNGNEFKAELNEYIWQEVKIPGQTIGNSNLSVSEIEMAQDMDSIDVISNDVLEIKLSYYKNISKIDVFEVIKDGEDRKTIPVEFSGYVIKAPIDKGEHVYVVDVIGDSSVQSSHSARYVIKLNVI</sequence>
<dbReference type="Proteomes" id="UP000003081">
    <property type="component" value="Unassembled WGS sequence"/>
</dbReference>
<name>C4IFZ7_CLOBU</name>
<evidence type="ECO:0000313" key="1">
    <source>
        <dbReference type="EMBL" id="EEP53558.1"/>
    </source>
</evidence>
<proteinExistence type="predicted"/>
<gene>
    <name evidence="1" type="ORF">CLP_1904</name>
</gene>
<comment type="caution">
    <text evidence="1">The sequence shown here is derived from an EMBL/GenBank/DDBJ whole genome shotgun (WGS) entry which is preliminary data.</text>
</comment>
<accession>C4IFZ7</accession>
<organism evidence="1 2">
    <name type="scientific">Clostridium butyricum E4 str. BoNT E BL5262</name>
    <dbReference type="NCBI Taxonomy" id="632245"/>
    <lineage>
        <taxon>Bacteria</taxon>
        <taxon>Bacillati</taxon>
        <taxon>Bacillota</taxon>
        <taxon>Clostridia</taxon>
        <taxon>Eubacteriales</taxon>
        <taxon>Clostridiaceae</taxon>
        <taxon>Clostridium</taxon>
    </lineage>
</organism>
<dbReference type="EMBL" id="ACOM01000005">
    <property type="protein sequence ID" value="EEP53558.1"/>
    <property type="molecule type" value="Genomic_DNA"/>
</dbReference>
<protein>
    <submittedName>
        <fullName evidence="1">Uncharacterized protein</fullName>
    </submittedName>
</protein>